<gene>
    <name evidence="1" type="ORF">HanXRQr2_Chr15g0715631</name>
</gene>
<accession>A0A9K3E5J0</accession>
<dbReference type="Proteomes" id="UP000215914">
    <property type="component" value="Unassembled WGS sequence"/>
</dbReference>
<sequence>MWWKLTSQVIRIEVRVNWKEESGIRGCFLMKKLKIERKSGDGDFNLTPKYKLEIDSGDREFYALWNMTPPHMATYNSFSCVTIII</sequence>
<evidence type="ECO:0000313" key="2">
    <source>
        <dbReference type="Proteomes" id="UP000215914"/>
    </source>
</evidence>
<protein>
    <submittedName>
        <fullName evidence="1">Uncharacterized protein</fullName>
    </submittedName>
</protein>
<proteinExistence type="predicted"/>
<organism evidence="1 2">
    <name type="scientific">Helianthus annuus</name>
    <name type="common">Common sunflower</name>
    <dbReference type="NCBI Taxonomy" id="4232"/>
    <lineage>
        <taxon>Eukaryota</taxon>
        <taxon>Viridiplantae</taxon>
        <taxon>Streptophyta</taxon>
        <taxon>Embryophyta</taxon>
        <taxon>Tracheophyta</taxon>
        <taxon>Spermatophyta</taxon>
        <taxon>Magnoliopsida</taxon>
        <taxon>eudicotyledons</taxon>
        <taxon>Gunneridae</taxon>
        <taxon>Pentapetalae</taxon>
        <taxon>asterids</taxon>
        <taxon>campanulids</taxon>
        <taxon>Asterales</taxon>
        <taxon>Asteraceae</taxon>
        <taxon>Asteroideae</taxon>
        <taxon>Heliantheae alliance</taxon>
        <taxon>Heliantheae</taxon>
        <taxon>Helianthus</taxon>
    </lineage>
</organism>
<dbReference type="EMBL" id="MNCJ02000330">
    <property type="protein sequence ID" value="KAF5766459.1"/>
    <property type="molecule type" value="Genomic_DNA"/>
</dbReference>
<dbReference type="Gramene" id="mRNA:HanXRQr2_Chr15g0715631">
    <property type="protein sequence ID" value="CDS:HanXRQr2_Chr15g0715631.1"/>
    <property type="gene ID" value="HanXRQr2_Chr15g0715631"/>
</dbReference>
<comment type="caution">
    <text evidence="1">The sequence shown here is derived from an EMBL/GenBank/DDBJ whole genome shotgun (WGS) entry which is preliminary data.</text>
</comment>
<evidence type="ECO:0000313" key="1">
    <source>
        <dbReference type="EMBL" id="KAF5766459.1"/>
    </source>
</evidence>
<name>A0A9K3E5J0_HELAN</name>
<reference evidence="1" key="1">
    <citation type="journal article" date="2017" name="Nature">
        <title>The sunflower genome provides insights into oil metabolism, flowering and Asterid evolution.</title>
        <authorList>
            <person name="Badouin H."/>
            <person name="Gouzy J."/>
            <person name="Grassa C.J."/>
            <person name="Murat F."/>
            <person name="Staton S.E."/>
            <person name="Cottret L."/>
            <person name="Lelandais-Briere C."/>
            <person name="Owens G.L."/>
            <person name="Carrere S."/>
            <person name="Mayjonade B."/>
            <person name="Legrand L."/>
            <person name="Gill N."/>
            <person name="Kane N.C."/>
            <person name="Bowers J.E."/>
            <person name="Hubner S."/>
            <person name="Bellec A."/>
            <person name="Berard A."/>
            <person name="Berges H."/>
            <person name="Blanchet N."/>
            <person name="Boniface M.C."/>
            <person name="Brunel D."/>
            <person name="Catrice O."/>
            <person name="Chaidir N."/>
            <person name="Claudel C."/>
            <person name="Donnadieu C."/>
            <person name="Faraut T."/>
            <person name="Fievet G."/>
            <person name="Helmstetter N."/>
            <person name="King M."/>
            <person name="Knapp S.J."/>
            <person name="Lai Z."/>
            <person name="Le Paslier M.C."/>
            <person name="Lippi Y."/>
            <person name="Lorenzon L."/>
            <person name="Mandel J.R."/>
            <person name="Marage G."/>
            <person name="Marchand G."/>
            <person name="Marquand E."/>
            <person name="Bret-Mestries E."/>
            <person name="Morien E."/>
            <person name="Nambeesan S."/>
            <person name="Nguyen T."/>
            <person name="Pegot-Espagnet P."/>
            <person name="Pouilly N."/>
            <person name="Raftis F."/>
            <person name="Sallet E."/>
            <person name="Schiex T."/>
            <person name="Thomas J."/>
            <person name="Vandecasteele C."/>
            <person name="Vares D."/>
            <person name="Vear F."/>
            <person name="Vautrin S."/>
            <person name="Crespi M."/>
            <person name="Mangin B."/>
            <person name="Burke J.M."/>
            <person name="Salse J."/>
            <person name="Munos S."/>
            <person name="Vincourt P."/>
            <person name="Rieseberg L.H."/>
            <person name="Langlade N.B."/>
        </authorList>
    </citation>
    <scope>NUCLEOTIDE SEQUENCE</scope>
    <source>
        <tissue evidence="1">Leaves</tissue>
    </source>
</reference>
<keyword evidence="2" id="KW-1185">Reference proteome</keyword>
<reference evidence="1" key="2">
    <citation type="submission" date="2020-06" db="EMBL/GenBank/DDBJ databases">
        <title>Helianthus annuus Genome sequencing and assembly Release 2.</title>
        <authorList>
            <person name="Gouzy J."/>
            <person name="Langlade N."/>
            <person name="Munos S."/>
        </authorList>
    </citation>
    <scope>NUCLEOTIDE SEQUENCE</scope>
    <source>
        <tissue evidence="1">Leaves</tissue>
    </source>
</reference>
<dbReference type="AlphaFoldDB" id="A0A9K3E5J0"/>